<dbReference type="Proteomes" id="UP000278627">
    <property type="component" value="Unassembled WGS sequence"/>
</dbReference>
<dbReference type="EMBL" id="UZAD01013137">
    <property type="protein sequence ID" value="VDN89787.1"/>
    <property type="molecule type" value="Genomic_DNA"/>
</dbReference>
<organism evidence="4">
    <name type="scientific">Brugia pahangi</name>
    <name type="common">Filarial nematode worm</name>
    <dbReference type="NCBI Taxonomy" id="6280"/>
    <lineage>
        <taxon>Eukaryota</taxon>
        <taxon>Metazoa</taxon>
        <taxon>Ecdysozoa</taxon>
        <taxon>Nematoda</taxon>
        <taxon>Chromadorea</taxon>
        <taxon>Rhabditida</taxon>
        <taxon>Spirurina</taxon>
        <taxon>Spiruromorpha</taxon>
        <taxon>Filarioidea</taxon>
        <taxon>Onchocercidae</taxon>
        <taxon>Brugia</taxon>
    </lineage>
</organism>
<dbReference type="WBParaSite" id="BPAG_0000863901-mRNA-1">
    <property type="protein sequence ID" value="BPAG_0000863901-mRNA-1"/>
    <property type="gene ID" value="BPAG_0000863901"/>
</dbReference>
<accession>A0A0N4TJZ4</accession>
<evidence type="ECO:0000313" key="3">
    <source>
        <dbReference type="Proteomes" id="UP000278627"/>
    </source>
</evidence>
<gene>
    <name evidence="2" type="ORF">BPAG_LOCUS8601</name>
</gene>
<name>A0A0N4TJZ4_BRUPA</name>
<proteinExistence type="predicted"/>
<evidence type="ECO:0000256" key="1">
    <source>
        <dbReference type="SAM" id="MobiDB-lite"/>
    </source>
</evidence>
<sequence>MMYMNGVLHLSLGFERLEFSVYQERNQKSILECNEMSMKLLQEAIKLVDADDRVKNTETVRKSVRVSKAERDHQKLAAVLTASEYDPELDDFIVNSSVQKQNLINPNRKKITKNISLLEESRLINKTNLLKRNIKYMVYETNCKLDPDKTKQLIGFMDEHNRRRKKILHALRKRNNGVRDYRWNFKKSNNKSIFTDEDFMKVGPDRIKLLRKKNTRKREKNIKKSNRSGN</sequence>
<reference evidence="4" key="1">
    <citation type="submission" date="2016-04" db="UniProtKB">
        <authorList>
            <consortium name="WormBaseParasite"/>
        </authorList>
    </citation>
    <scope>IDENTIFICATION</scope>
</reference>
<reference evidence="2 3" key="2">
    <citation type="submission" date="2018-11" db="EMBL/GenBank/DDBJ databases">
        <authorList>
            <consortium name="Pathogen Informatics"/>
        </authorList>
    </citation>
    <scope>NUCLEOTIDE SEQUENCE [LARGE SCALE GENOMIC DNA]</scope>
</reference>
<evidence type="ECO:0000313" key="2">
    <source>
        <dbReference type="EMBL" id="VDN89787.1"/>
    </source>
</evidence>
<feature type="region of interest" description="Disordered" evidence="1">
    <location>
        <begin position="210"/>
        <end position="230"/>
    </location>
</feature>
<protein>
    <submittedName>
        <fullName evidence="2 4">Uncharacterized protein</fullName>
    </submittedName>
</protein>
<dbReference type="Pfam" id="PF15684">
    <property type="entry name" value="AROS"/>
    <property type="match status" value="1"/>
</dbReference>
<dbReference type="InterPro" id="IPR023262">
    <property type="entry name" value="AROS"/>
</dbReference>
<dbReference type="AlphaFoldDB" id="A0A0N4TJZ4"/>
<keyword evidence="3" id="KW-1185">Reference proteome</keyword>
<evidence type="ECO:0000313" key="4">
    <source>
        <dbReference type="WBParaSite" id="BPAG_0000863901-mRNA-1"/>
    </source>
</evidence>